<evidence type="ECO:0000313" key="2">
    <source>
        <dbReference type="EMBL" id="WVX82618.1"/>
    </source>
</evidence>
<feature type="transmembrane region" description="Helical" evidence="1">
    <location>
        <begin position="113"/>
        <end position="136"/>
    </location>
</feature>
<proteinExistence type="predicted"/>
<gene>
    <name evidence="2" type="ORF">R4Z09_06445</name>
</gene>
<feature type="transmembrane region" description="Helical" evidence="1">
    <location>
        <begin position="20"/>
        <end position="38"/>
    </location>
</feature>
<keyword evidence="1" id="KW-0812">Transmembrane</keyword>
<name>A0ABZ2CGG8_9BACI</name>
<organism evidence="2 3">
    <name type="scientific">Niallia oryzisoli</name>
    <dbReference type="NCBI Taxonomy" id="1737571"/>
    <lineage>
        <taxon>Bacteria</taxon>
        <taxon>Bacillati</taxon>
        <taxon>Bacillota</taxon>
        <taxon>Bacilli</taxon>
        <taxon>Bacillales</taxon>
        <taxon>Bacillaceae</taxon>
        <taxon>Niallia</taxon>
    </lineage>
</organism>
<keyword evidence="1" id="KW-0472">Membrane</keyword>
<reference evidence="2 3" key="1">
    <citation type="submission" date="2023-10" db="EMBL/GenBank/DDBJ databases">
        <title>Niallia locisalis sp.nov. isolated from a salt pond sample.</title>
        <authorList>
            <person name="Li X.-J."/>
            <person name="Dong L."/>
        </authorList>
    </citation>
    <scope>NUCLEOTIDE SEQUENCE [LARGE SCALE GENOMIC DNA]</scope>
    <source>
        <strain evidence="2 3">DSM 29761</strain>
    </source>
</reference>
<keyword evidence="1" id="KW-1133">Transmembrane helix</keyword>
<feature type="transmembrane region" description="Helical" evidence="1">
    <location>
        <begin position="157"/>
        <end position="185"/>
    </location>
</feature>
<feature type="transmembrane region" description="Helical" evidence="1">
    <location>
        <begin position="292"/>
        <end position="312"/>
    </location>
</feature>
<dbReference type="PANTHER" id="PTHR37305:SF1">
    <property type="entry name" value="MEMBRANE PROTEIN"/>
    <property type="match status" value="1"/>
</dbReference>
<dbReference type="PANTHER" id="PTHR37305">
    <property type="entry name" value="INTEGRAL MEMBRANE PROTEIN-RELATED"/>
    <property type="match status" value="1"/>
</dbReference>
<dbReference type="Proteomes" id="UP001357223">
    <property type="component" value="Chromosome"/>
</dbReference>
<protein>
    <submittedName>
        <fullName evidence="2">ABC transporter permease</fullName>
    </submittedName>
</protein>
<dbReference type="EMBL" id="CP137640">
    <property type="protein sequence ID" value="WVX82618.1"/>
    <property type="molecule type" value="Genomic_DNA"/>
</dbReference>
<sequence length="319" mass="36733">MFNLIKNEWMKIFQQKGTYVMIGLLLFMVLVTGAFIKYQERGGSVPDNQNWEQGLLLENDSMRKQLEEMGDAVPKNTILPYERQIALNEYRIKNQISPNEEYSLWSFVNDTTFMIEFAGLFTIIIAAGIIASEFNWGTIKLLLIRPIKRAKILAAKFMTVLLFGFLMLFILFSFSALLGALLFGLPEHPTPYLNYYEGVVTEQSMPLHLFIIFILQSTSMFMLSTMAFMISAVFRNNSLAIGLSLFFMFTGRQATELIALKFSWAKFLLFANTDLMQYYTGTPMVEGMSLPFSVFMLLIYFILFLYLAYIVFKKRDVSA</sequence>
<feature type="transmembrane region" description="Helical" evidence="1">
    <location>
        <begin position="205"/>
        <end position="234"/>
    </location>
</feature>
<evidence type="ECO:0000256" key="1">
    <source>
        <dbReference type="SAM" id="Phobius"/>
    </source>
</evidence>
<keyword evidence="3" id="KW-1185">Reference proteome</keyword>
<dbReference type="RefSeq" id="WP_338451515.1">
    <property type="nucleotide sequence ID" value="NZ_CP137640.1"/>
</dbReference>
<accession>A0ABZ2CGG8</accession>
<evidence type="ECO:0000313" key="3">
    <source>
        <dbReference type="Proteomes" id="UP001357223"/>
    </source>
</evidence>
<dbReference type="Pfam" id="PF12679">
    <property type="entry name" value="ABC2_membrane_2"/>
    <property type="match status" value="1"/>
</dbReference>